<dbReference type="PANTHER" id="PTHR43303">
    <property type="entry name" value="NADPH DEHYDROGENASE C23G7.10C-RELATED"/>
    <property type="match status" value="1"/>
</dbReference>
<dbReference type="InterPro" id="IPR001155">
    <property type="entry name" value="OxRdtase_FMN_N"/>
</dbReference>
<dbReference type="InterPro" id="IPR044152">
    <property type="entry name" value="YqjM-like"/>
</dbReference>
<proteinExistence type="predicted"/>
<dbReference type="Proteomes" id="UP000324974">
    <property type="component" value="Chromosome"/>
</dbReference>
<organism evidence="7 8">
    <name type="scientific">Limnoglobus roseus</name>
    <dbReference type="NCBI Taxonomy" id="2598579"/>
    <lineage>
        <taxon>Bacteria</taxon>
        <taxon>Pseudomonadati</taxon>
        <taxon>Planctomycetota</taxon>
        <taxon>Planctomycetia</taxon>
        <taxon>Gemmatales</taxon>
        <taxon>Gemmataceae</taxon>
        <taxon>Limnoglobus</taxon>
    </lineage>
</organism>
<dbReference type="KEGG" id="lrs:PX52LOC_07955"/>
<dbReference type="Gene3D" id="3.20.20.70">
    <property type="entry name" value="Aldolase class I"/>
    <property type="match status" value="1"/>
</dbReference>
<dbReference type="GO" id="GO:0050661">
    <property type="term" value="F:NADP binding"/>
    <property type="evidence" value="ECO:0007669"/>
    <property type="project" value="InterPro"/>
</dbReference>
<name>A0A5C1AQD9_9BACT</name>
<dbReference type="InterPro" id="IPR013785">
    <property type="entry name" value="Aldolase_TIM"/>
</dbReference>
<dbReference type="CDD" id="cd02932">
    <property type="entry name" value="OYE_YqiM_FMN"/>
    <property type="match status" value="1"/>
</dbReference>
<accession>A0A5C1AQD9</accession>
<reference evidence="8" key="1">
    <citation type="submission" date="2019-08" db="EMBL/GenBank/DDBJ databases">
        <title>Limnoglobus roseus gen. nov., sp. nov., a novel freshwater planctomycete with a giant genome from the family Gemmataceae.</title>
        <authorList>
            <person name="Kulichevskaya I.S."/>
            <person name="Naumoff D.G."/>
            <person name="Miroshnikov K."/>
            <person name="Ivanova A."/>
            <person name="Philippov D.A."/>
            <person name="Hakobyan A."/>
            <person name="Rijpstra I.C."/>
            <person name="Sinninghe Damste J.S."/>
            <person name="Liesack W."/>
            <person name="Dedysh S.N."/>
        </authorList>
    </citation>
    <scope>NUCLEOTIDE SEQUENCE [LARGE SCALE GENOMIC DNA]</scope>
    <source>
        <strain evidence="8">PX52</strain>
    </source>
</reference>
<dbReference type="RefSeq" id="WP_149115089.1">
    <property type="nucleotide sequence ID" value="NZ_CP042425.1"/>
</dbReference>
<evidence type="ECO:0000259" key="6">
    <source>
        <dbReference type="Pfam" id="PF00724"/>
    </source>
</evidence>
<keyword evidence="8" id="KW-1185">Reference proteome</keyword>
<evidence type="ECO:0000256" key="2">
    <source>
        <dbReference type="ARBA" id="ARBA00022630"/>
    </source>
</evidence>
<evidence type="ECO:0000313" key="8">
    <source>
        <dbReference type="Proteomes" id="UP000324974"/>
    </source>
</evidence>
<feature type="domain" description="NADH:flavin oxidoreductase/NADH oxidase N-terminal" evidence="6">
    <location>
        <begin position="5"/>
        <end position="341"/>
    </location>
</feature>
<evidence type="ECO:0000256" key="3">
    <source>
        <dbReference type="ARBA" id="ARBA00022643"/>
    </source>
</evidence>
<dbReference type="GO" id="GO:0003959">
    <property type="term" value="F:NADPH dehydrogenase activity"/>
    <property type="evidence" value="ECO:0007669"/>
    <property type="project" value="InterPro"/>
</dbReference>
<protein>
    <submittedName>
        <fullName evidence="7">NADH:flavin oxidoreductase/NADH oxidase</fullName>
    </submittedName>
</protein>
<keyword evidence="3" id="KW-0288">FMN</keyword>
<comment type="cofactor">
    <cofactor evidence="1">
        <name>FMN</name>
        <dbReference type="ChEBI" id="CHEBI:58210"/>
    </cofactor>
</comment>
<evidence type="ECO:0000256" key="1">
    <source>
        <dbReference type="ARBA" id="ARBA00001917"/>
    </source>
</evidence>
<sequence>MHTSKLFEPLSLRSVTLRNRIGVSPMCQYSCDDGFPTDWHLVHLGSRAVGGAGLVMVEATAVAAEGRISPSDAGIWKDEHTAAWKRIAEFIAAQGAVPAMQLAHAGWKASTDAPWLGGKAVSPERGGWQPVGVGNKPFAADYPTPRQLTVAELDALCAAWQSATRRALAAGFKLIEVHAAHGYLFHSFLSPVSNTRTDEYGGSFENRTRLLLRVVKEVRGIVPKELPLAVRLSCSDWIDGGWTIDDSVRLSKELREFGVDLIDCSSGGISPTAKIPVGPGYQTAFAAHIRQQAHVPTASVGMITEAHQAETILRTEQADVVLLARELLRDPYWPRTAAAALGDKPEGWTPTQYARAW</sequence>
<evidence type="ECO:0000256" key="4">
    <source>
        <dbReference type="ARBA" id="ARBA00022857"/>
    </source>
</evidence>
<dbReference type="PANTHER" id="PTHR43303:SF4">
    <property type="entry name" value="NADPH DEHYDROGENASE C23G7.10C-RELATED"/>
    <property type="match status" value="1"/>
</dbReference>
<dbReference type="SUPFAM" id="SSF51395">
    <property type="entry name" value="FMN-linked oxidoreductases"/>
    <property type="match status" value="1"/>
</dbReference>
<dbReference type="AlphaFoldDB" id="A0A5C1AQD9"/>
<dbReference type="GO" id="GO:0010181">
    <property type="term" value="F:FMN binding"/>
    <property type="evidence" value="ECO:0007669"/>
    <property type="project" value="InterPro"/>
</dbReference>
<keyword evidence="2" id="KW-0285">Flavoprotein</keyword>
<evidence type="ECO:0000313" key="7">
    <source>
        <dbReference type="EMBL" id="QEL20835.1"/>
    </source>
</evidence>
<keyword evidence="4" id="KW-0521">NADP</keyword>
<dbReference type="Pfam" id="PF00724">
    <property type="entry name" value="Oxidored_FMN"/>
    <property type="match status" value="1"/>
</dbReference>
<dbReference type="EMBL" id="CP042425">
    <property type="protein sequence ID" value="QEL20835.1"/>
    <property type="molecule type" value="Genomic_DNA"/>
</dbReference>
<dbReference type="OrthoDB" id="9772736at2"/>
<gene>
    <name evidence="7" type="ORF">PX52LOC_07955</name>
</gene>
<evidence type="ECO:0000256" key="5">
    <source>
        <dbReference type="ARBA" id="ARBA00023002"/>
    </source>
</evidence>
<keyword evidence="5" id="KW-0560">Oxidoreductase</keyword>